<dbReference type="Pfam" id="PF13639">
    <property type="entry name" value="zf-RING_2"/>
    <property type="match status" value="1"/>
</dbReference>
<evidence type="ECO:0000256" key="8">
    <source>
        <dbReference type="PROSITE-ProRule" id="PRU00175"/>
    </source>
</evidence>
<evidence type="ECO:0000256" key="4">
    <source>
        <dbReference type="ARBA" id="ARBA00022723"/>
    </source>
</evidence>
<dbReference type="Gene3D" id="3.30.40.10">
    <property type="entry name" value="Zinc/RING finger domain, C3HC4 (zinc finger)"/>
    <property type="match status" value="1"/>
</dbReference>
<evidence type="ECO:0000256" key="6">
    <source>
        <dbReference type="ARBA" id="ARBA00022786"/>
    </source>
</evidence>
<keyword evidence="5 8" id="KW-0863">Zinc-finger</keyword>
<keyword evidence="12" id="KW-1185">Reference proteome</keyword>
<dbReference type="GO" id="GO:0008270">
    <property type="term" value="F:zinc ion binding"/>
    <property type="evidence" value="ECO:0007669"/>
    <property type="project" value="UniProtKB-KW"/>
</dbReference>
<dbReference type="SMART" id="SM00184">
    <property type="entry name" value="RING"/>
    <property type="match status" value="1"/>
</dbReference>
<comment type="caution">
    <text evidence="11">The sequence shown here is derived from an EMBL/GenBank/DDBJ whole genome shotgun (WGS) entry which is preliminary data.</text>
</comment>
<feature type="region of interest" description="Disordered" evidence="9">
    <location>
        <begin position="115"/>
        <end position="134"/>
    </location>
</feature>
<evidence type="ECO:0000256" key="9">
    <source>
        <dbReference type="SAM" id="MobiDB-lite"/>
    </source>
</evidence>
<dbReference type="SUPFAM" id="SSF57850">
    <property type="entry name" value="RING/U-box"/>
    <property type="match status" value="1"/>
</dbReference>
<keyword evidence="3" id="KW-0808">Transferase</keyword>
<keyword evidence="7" id="KW-0862">Zinc</keyword>
<dbReference type="InterPro" id="IPR013083">
    <property type="entry name" value="Znf_RING/FYVE/PHD"/>
</dbReference>
<evidence type="ECO:0000256" key="5">
    <source>
        <dbReference type="ARBA" id="ARBA00022771"/>
    </source>
</evidence>
<feature type="domain" description="RING-type" evidence="10">
    <location>
        <begin position="513"/>
        <end position="555"/>
    </location>
</feature>
<dbReference type="EMBL" id="BSYO01000025">
    <property type="protein sequence ID" value="GMH23117.1"/>
    <property type="molecule type" value="Genomic_DNA"/>
</dbReference>
<dbReference type="PROSITE" id="PS50089">
    <property type="entry name" value="ZF_RING_2"/>
    <property type="match status" value="1"/>
</dbReference>
<name>A0AAD3T6X0_NEPGR</name>
<proteinExistence type="predicted"/>
<gene>
    <name evidence="11" type="ORF">Nepgr_024960</name>
</gene>
<reference evidence="11" key="1">
    <citation type="submission" date="2023-05" db="EMBL/GenBank/DDBJ databases">
        <title>Nepenthes gracilis genome sequencing.</title>
        <authorList>
            <person name="Fukushima K."/>
        </authorList>
    </citation>
    <scope>NUCLEOTIDE SEQUENCE</scope>
    <source>
        <strain evidence="11">SING2019-196</strain>
    </source>
</reference>
<sequence length="568" mass="62945">MQLAGFHSNFIQLSLGKDCGLRNDSQSRLYCLVPSAYVIMGHRNLSSTLQIFEGENDQHWNHMQPEDPYLHLATRSMTTENGSRFHPGDMSIDGVQCVSHWNPAARLLGHSSSSRVLVPHNQSDPSGPRDSFHPLATRNAFTVPEDHVHRVSSNYVVENNLLDLRRGPYKRKSPGVPAIREWVGVSGYYSSGSSSDASSSSALQQERQNLDARHTRWDHVSLNPAYRANQLSSLAECSMRNVRHRPAFELEADTFGTYVSGNYPHHSNSVDYASHNLTVSLPEWNHAVMPTAHGRTFVPETSSASREVTQFFNGNNVANVSGQMGGYYQDHITGRNPGIPQSSASTEGQTTRGIRSSHVHRSNPTSRVSVGSLHPGHAVPSDGGLQLVADSYSSRHPTLFTGAIGWHNSDRSGRSRLSSERYQSPSVDAIGHDQSMAEGLTIVDRSSLYGSRNLFDQHREMRLDIDNMSYEELLVLGERIGSVNTGLSEDLLPKCLTETLYCSLGQMQDEDRCIICLEEYQNMEEVGTLKACGHDYHVKCIKKWLTMKNLCPICKASALPDKHGGETS</sequence>
<evidence type="ECO:0000313" key="11">
    <source>
        <dbReference type="EMBL" id="GMH23117.1"/>
    </source>
</evidence>
<dbReference type="Proteomes" id="UP001279734">
    <property type="component" value="Unassembled WGS sequence"/>
</dbReference>
<accession>A0AAD3T6X0</accession>
<evidence type="ECO:0000313" key="12">
    <source>
        <dbReference type="Proteomes" id="UP001279734"/>
    </source>
</evidence>
<dbReference type="GO" id="GO:0061630">
    <property type="term" value="F:ubiquitin protein ligase activity"/>
    <property type="evidence" value="ECO:0007669"/>
    <property type="project" value="UniProtKB-EC"/>
</dbReference>
<dbReference type="FunFam" id="3.30.40.10:FF:000538">
    <property type="entry name" value="E3 ubiquitin-protein ligase MBR2 isoform A"/>
    <property type="match status" value="1"/>
</dbReference>
<dbReference type="PANTHER" id="PTHR22937">
    <property type="entry name" value="E3 UBIQUITIN-PROTEIN LIGASE RNF165"/>
    <property type="match status" value="1"/>
</dbReference>
<evidence type="ECO:0000256" key="3">
    <source>
        <dbReference type="ARBA" id="ARBA00022679"/>
    </source>
</evidence>
<feature type="region of interest" description="Disordered" evidence="9">
    <location>
        <begin position="339"/>
        <end position="372"/>
    </location>
</feature>
<dbReference type="AlphaFoldDB" id="A0AAD3T6X0"/>
<dbReference type="CDD" id="cd16469">
    <property type="entry name" value="RING-H2_RNF24-like"/>
    <property type="match status" value="1"/>
</dbReference>
<protein>
    <recommendedName>
        <fullName evidence="2">RING-type E3 ubiquitin transferase</fullName>
        <ecNumber evidence="2">2.3.2.27</ecNumber>
    </recommendedName>
</protein>
<keyword evidence="6" id="KW-0833">Ubl conjugation pathway</keyword>
<feature type="compositionally biased region" description="Polar residues" evidence="9">
    <location>
        <begin position="115"/>
        <end position="125"/>
    </location>
</feature>
<dbReference type="EC" id="2.3.2.27" evidence="2"/>
<dbReference type="InterPro" id="IPR001841">
    <property type="entry name" value="Znf_RING"/>
</dbReference>
<organism evidence="11 12">
    <name type="scientific">Nepenthes gracilis</name>
    <name type="common">Slender pitcher plant</name>
    <dbReference type="NCBI Taxonomy" id="150966"/>
    <lineage>
        <taxon>Eukaryota</taxon>
        <taxon>Viridiplantae</taxon>
        <taxon>Streptophyta</taxon>
        <taxon>Embryophyta</taxon>
        <taxon>Tracheophyta</taxon>
        <taxon>Spermatophyta</taxon>
        <taxon>Magnoliopsida</taxon>
        <taxon>eudicotyledons</taxon>
        <taxon>Gunneridae</taxon>
        <taxon>Pentapetalae</taxon>
        <taxon>Caryophyllales</taxon>
        <taxon>Nepenthaceae</taxon>
        <taxon>Nepenthes</taxon>
    </lineage>
</organism>
<evidence type="ECO:0000256" key="2">
    <source>
        <dbReference type="ARBA" id="ARBA00012483"/>
    </source>
</evidence>
<feature type="compositionally biased region" description="Polar residues" evidence="9">
    <location>
        <begin position="339"/>
        <end position="354"/>
    </location>
</feature>
<evidence type="ECO:0000259" key="10">
    <source>
        <dbReference type="PROSITE" id="PS50089"/>
    </source>
</evidence>
<comment type="catalytic activity">
    <reaction evidence="1">
        <text>S-ubiquitinyl-[E2 ubiquitin-conjugating enzyme]-L-cysteine + [acceptor protein]-L-lysine = [E2 ubiquitin-conjugating enzyme]-L-cysteine + N(6)-ubiquitinyl-[acceptor protein]-L-lysine.</text>
        <dbReference type="EC" id="2.3.2.27"/>
    </reaction>
</comment>
<evidence type="ECO:0000256" key="7">
    <source>
        <dbReference type="ARBA" id="ARBA00022833"/>
    </source>
</evidence>
<keyword evidence="4" id="KW-0479">Metal-binding</keyword>
<evidence type="ECO:0000256" key="1">
    <source>
        <dbReference type="ARBA" id="ARBA00000900"/>
    </source>
</evidence>
<dbReference type="PANTHER" id="PTHR22937:SF174">
    <property type="entry name" value="RING-TYPE E3 UBIQUITIN TRANSFERASE"/>
    <property type="match status" value="1"/>
</dbReference>
<dbReference type="InterPro" id="IPR045191">
    <property type="entry name" value="MBR1/2-like"/>
</dbReference>